<dbReference type="PROSITE" id="PS01360">
    <property type="entry name" value="ZF_MYND_1"/>
    <property type="match status" value="1"/>
</dbReference>
<dbReference type="InterPro" id="IPR002893">
    <property type="entry name" value="Znf_MYND"/>
</dbReference>
<evidence type="ECO:0000256" key="4">
    <source>
        <dbReference type="PROSITE-ProRule" id="PRU00134"/>
    </source>
</evidence>
<dbReference type="PROSITE" id="PS50865">
    <property type="entry name" value="ZF_MYND_2"/>
    <property type="match status" value="1"/>
</dbReference>
<dbReference type="OrthoDB" id="432970at2759"/>
<protein>
    <recommendedName>
        <fullName evidence="5">MYND-type domain-containing protein</fullName>
    </recommendedName>
</protein>
<dbReference type="EMBL" id="ML179074">
    <property type="protein sequence ID" value="THV02689.1"/>
    <property type="molecule type" value="Genomic_DNA"/>
</dbReference>
<dbReference type="Gene3D" id="6.10.140.2220">
    <property type="match status" value="1"/>
</dbReference>
<evidence type="ECO:0000259" key="5">
    <source>
        <dbReference type="PROSITE" id="PS50865"/>
    </source>
</evidence>
<dbReference type="SUPFAM" id="SSF144232">
    <property type="entry name" value="HIT/MYND zinc finger-like"/>
    <property type="match status" value="1"/>
</dbReference>
<proteinExistence type="predicted"/>
<sequence length="531" mass="59716">MQSQVSMGSRMPPLTAATYQSCAACFKDDTQSPLSRCSKCQSIVYCSAACQKTDWGKHKSLCKAIASLVGDPLYRASLLFTLDDSPSIDLQSTNELCETNTRIEMGMIEKVLKRPLSVKERNMFGWQPRCIGCSRTDRVIRLENSPLYSTLKSCPDCRLAFYCSEDHWNAVKHLHAQPSSADNDVGLSQCEMNQQFRMDVRFQYSVPEAGPFQWAPERTKKRWERLGPQRGVEIKKEEQGKETCWEEEFSRDLEEAMQGARIPVVMPFLRAASKGLSMPMTILYALQNLNGSDESWTKKDTLVIHILGASFATEVRSAQLFEEILHRLPEVKTLRLLLVGPEINAPDSKPVDMETCPDCRRKGRKRIHQHHNMLYHDFVSRQSARFENPDLAIAFNSGASARGGNGTEPGPGDSWKETMKLLVERKIPGVFTHLDIITKGVSCHLCHCGISDFDYTFFDSTYAFGTEKKSFNKSEALIESQMLREAGATLFAQDQLGPCRNPWGTMSLIPEPNGVSGWYGENMWLAGGFKG</sequence>
<organism evidence="6 7">
    <name type="scientific">Dendrothele bispora (strain CBS 962.96)</name>
    <dbReference type="NCBI Taxonomy" id="1314807"/>
    <lineage>
        <taxon>Eukaryota</taxon>
        <taxon>Fungi</taxon>
        <taxon>Dikarya</taxon>
        <taxon>Basidiomycota</taxon>
        <taxon>Agaricomycotina</taxon>
        <taxon>Agaricomycetes</taxon>
        <taxon>Agaricomycetidae</taxon>
        <taxon>Agaricales</taxon>
        <taxon>Agaricales incertae sedis</taxon>
        <taxon>Dendrothele</taxon>
    </lineage>
</organism>
<evidence type="ECO:0000313" key="7">
    <source>
        <dbReference type="Proteomes" id="UP000297245"/>
    </source>
</evidence>
<dbReference type="GO" id="GO:0008270">
    <property type="term" value="F:zinc ion binding"/>
    <property type="evidence" value="ECO:0007669"/>
    <property type="project" value="UniProtKB-KW"/>
</dbReference>
<keyword evidence="7" id="KW-1185">Reference proteome</keyword>
<evidence type="ECO:0000256" key="2">
    <source>
        <dbReference type="ARBA" id="ARBA00022771"/>
    </source>
</evidence>
<dbReference type="Pfam" id="PF20179">
    <property type="entry name" value="MSS51_C"/>
    <property type="match status" value="1"/>
</dbReference>
<keyword evidence="3" id="KW-0862">Zinc</keyword>
<keyword evidence="2 4" id="KW-0863">Zinc-finger</keyword>
<evidence type="ECO:0000256" key="1">
    <source>
        <dbReference type="ARBA" id="ARBA00022723"/>
    </source>
</evidence>
<dbReference type="AlphaFoldDB" id="A0A4S8MJS6"/>
<name>A0A4S8MJS6_DENBC</name>
<feature type="domain" description="MYND-type" evidence="5">
    <location>
        <begin position="22"/>
        <end position="62"/>
    </location>
</feature>
<evidence type="ECO:0000313" key="6">
    <source>
        <dbReference type="EMBL" id="THV02689.1"/>
    </source>
</evidence>
<reference evidence="6 7" key="1">
    <citation type="journal article" date="2019" name="Nat. Ecol. Evol.">
        <title>Megaphylogeny resolves global patterns of mushroom evolution.</title>
        <authorList>
            <person name="Varga T."/>
            <person name="Krizsan K."/>
            <person name="Foldi C."/>
            <person name="Dima B."/>
            <person name="Sanchez-Garcia M."/>
            <person name="Sanchez-Ramirez S."/>
            <person name="Szollosi G.J."/>
            <person name="Szarkandi J.G."/>
            <person name="Papp V."/>
            <person name="Albert L."/>
            <person name="Andreopoulos W."/>
            <person name="Angelini C."/>
            <person name="Antonin V."/>
            <person name="Barry K.W."/>
            <person name="Bougher N.L."/>
            <person name="Buchanan P."/>
            <person name="Buyck B."/>
            <person name="Bense V."/>
            <person name="Catcheside P."/>
            <person name="Chovatia M."/>
            <person name="Cooper J."/>
            <person name="Damon W."/>
            <person name="Desjardin D."/>
            <person name="Finy P."/>
            <person name="Geml J."/>
            <person name="Haridas S."/>
            <person name="Hughes K."/>
            <person name="Justo A."/>
            <person name="Karasinski D."/>
            <person name="Kautmanova I."/>
            <person name="Kiss B."/>
            <person name="Kocsube S."/>
            <person name="Kotiranta H."/>
            <person name="LaButti K.M."/>
            <person name="Lechner B.E."/>
            <person name="Liimatainen K."/>
            <person name="Lipzen A."/>
            <person name="Lukacs Z."/>
            <person name="Mihaltcheva S."/>
            <person name="Morgado L.N."/>
            <person name="Niskanen T."/>
            <person name="Noordeloos M.E."/>
            <person name="Ohm R.A."/>
            <person name="Ortiz-Santana B."/>
            <person name="Ovrebo C."/>
            <person name="Racz N."/>
            <person name="Riley R."/>
            <person name="Savchenko A."/>
            <person name="Shiryaev A."/>
            <person name="Soop K."/>
            <person name="Spirin V."/>
            <person name="Szebenyi C."/>
            <person name="Tomsovsky M."/>
            <person name="Tulloss R.E."/>
            <person name="Uehling J."/>
            <person name="Grigoriev I.V."/>
            <person name="Vagvolgyi C."/>
            <person name="Papp T."/>
            <person name="Martin F.M."/>
            <person name="Miettinen O."/>
            <person name="Hibbett D.S."/>
            <person name="Nagy L.G."/>
        </authorList>
    </citation>
    <scope>NUCLEOTIDE SEQUENCE [LARGE SCALE GENOMIC DNA]</scope>
    <source>
        <strain evidence="6 7">CBS 962.96</strain>
    </source>
</reference>
<dbReference type="Pfam" id="PF01753">
    <property type="entry name" value="zf-MYND"/>
    <property type="match status" value="1"/>
</dbReference>
<keyword evidence="1" id="KW-0479">Metal-binding</keyword>
<dbReference type="Proteomes" id="UP000297245">
    <property type="component" value="Unassembled WGS sequence"/>
</dbReference>
<gene>
    <name evidence="6" type="ORF">K435DRAFT_962856</name>
</gene>
<evidence type="ECO:0000256" key="3">
    <source>
        <dbReference type="ARBA" id="ARBA00022833"/>
    </source>
</evidence>
<accession>A0A4S8MJS6</accession>
<dbReference type="InterPro" id="IPR046824">
    <property type="entry name" value="Mss51-like_C"/>
</dbReference>
<dbReference type="PANTHER" id="PTHR28069">
    <property type="entry name" value="GH20023P"/>
    <property type="match status" value="1"/>
</dbReference>